<feature type="transmembrane region" description="Helical" evidence="2">
    <location>
        <begin position="237"/>
        <end position="255"/>
    </location>
</feature>
<evidence type="ECO:0000313" key="4">
    <source>
        <dbReference type="Proteomes" id="UP000626109"/>
    </source>
</evidence>
<dbReference type="EMBL" id="CAJNNW010032564">
    <property type="protein sequence ID" value="CAE8714042.1"/>
    <property type="molecule type" value="Genomic_DNA"/>
</dbReference>
<feature type="compositionally biased region" description="Low complexity" evidence="1">
    <location>
        <begin position="271"/>
        <end position="282"/>
    </location>
</feature>
<keyword evidence="2" id="KW-1133">Transmembrane helix</keyword>
<dbReference type="Proteomes" id="UP000626109">
    <property type="component" value="Unassembled WGS sequence"/>
</dbReference>
<keyword evidence="2" id="KW-0472">Membrane</keyword>
<feature type="transmembrane region" description="Helical" evidence="2">
    <location>
        <begin position="12"/>
        <end position="34"/>
    </location>
</feature>
<feature type="transmembrane region" description="Helical" evidence="2">
    <location>
        <begin position="147"/>
        <end position="166"/>
    </location>
</feature>
<evidence type="ECO:0000313" key="3">
    <source>
        <dbReference type="EMBL" id="CAE8714042.1"/>
    </source>
</evidence>
<name>A0A813KZ73_POLGL</name>
<organism evidence="3 4">
    <name type="scientific">Polarella glacialis</name>
    <name type="common">Dinoflagellate</name>
    <dbReference type="NCBI Taxonomy" id="89957"/>
    <lineage>
        <taxon>Eukaryota</taxon>
        <taxon>Sar</taxon>
        <taxon>Alveolata</taxon>
        <taxon>Dinophyceae</taxon>
        <taxon>Suessiales</taxon>
        <taxon>Suessiaceae</taxon>
        <taxon>Polarella</taxon>
    </lineage>
</organism>
<feature type="transmembrane region" description="Helical" evidence="2">
    <location>
        <begin position="122"/>
        <end position="141"/>
    </location>
</feature>
<proteinExistence type="predicted"/>
<dbReference type="AlphaFoldDB" id="A0A813KZ73"/>
<evidence type="ECO:0000256" key="2">
    <source>
        <dbReference type="SAM" id="Phobius"/>
    </source>
</evidence>
<feature type="region of interest" description="Disordered" evidence="1">
    <location>
        <begin position="265"/>
        <end position="291"/>
    </location>
</feature>
<comment type="caution">
    <text evidence="3">The sequence shown here is derived from an EMBL/GenBank/DDBJ whole genome shotgun (WGS) entry which is preliminary data.</text>
</comment>
<evidence type="ECO:0000256" key="1">
    <source>
        <dbReference type="SAM" id="MobiDB-lite"/>
    </source>
</evidence>
<feature type="transmembrane region" description="Helical" evidence="2">
    <location>
        <begin position="178"/>
        <end position="194"/>
    </location>
</feature>
<protein>
    <submittedName>
        <fullName evidence="3">Uncharacterized protein</fullName>
    </submittedName>
</protein>
<feature type="transmembrane region" description="Helical" evidence="2">
    <location>
        <begin position="89"/>
        <end position="110"/>
    </location>
</feature>
<keyword evidence="2" id="KW-0812">Transmembrane</keyword>
<accession>A0A813KZ73</accession>
<reference evidence="3" key="1">
    <citation type="submission" date="2021-02" db="EMBL/GenBank/DDBJ databases">
        <authorList>
            <person name="Dougan E. K."/>
            <person name="Rhodes N."/>
            <person name="Thang M."/>
            <person name="Chan C."/>
        </authorList>
    </citation>
    <scope>NUCLEOTIDE SEQUENCE</scope>
</reference>
<gene>
    <name evidence="3" type="ORF">PGLA2088_LOCUS37795</name>
</gene>
<sequence>MLKLPTASTHPKLAYACTAAMASVICLNLTKLPYYTPALGPLPMTSLDYDPQKCSGASPPDACYGMLTDINLEKWFGFHGTRMASAPELFLFCHNLMGIVVLLLVCLVLLEFISIEAATPTFLVLSAVFAIHILPVSMIGIPSRLVGFNLNGVVIAITLFGVLFGIYGHCCGSKDWRVASWVVITGCCFGAPALDLKGVVEALLRLWSSGSWPIPLEPSRPLELSGHCFFARLGCNWLAYPLMALMLAAVAVSLLRSSHTRCCEEEEGTSSDDAVGSSGSSDYEPLKVASS</sequence>